<dbReference type="SMART" id="SM00382">
    <property type="entry name" value="AAA"/>
    <property type="match status" value="1"/>
</dbReference>
<dbReference type="InterPro" id="IPR055368">
    <property type="entry name" value="WH3_Lhr"/>
</dbReference>
<dbReference type="PANTHER" id="PTHR47962:SF5">
    <property type="entry name" value="ATP-DEPENDENT HELICASE LHR-RELATED"/>
    <property type="match status" value="1"/>
</dbReference>
<dbReference type="Pfam" id="PF00271">
    <property type="entry name" value="Helicase_C"/>
    <property type="match status" value="1"/>
</dbReference>
<evidence type="ECO:0000256" key="6">
    <source>
        <dbReference type="ARBA" id="ARBA00023125"/>
    </source>
</evidence>
<dbReference type="InterPro" id="IPR055367">
    <property type="entry name" value="WH4_Lhr"/>
</dbReference>
<dbReference type="InterPro" id="IPR001650">
    <property type="entry name" value="Helicase_C-like"/>
</dbReference>
<dbReference type="InterPro" id="IPR013701">
    <property type="entry name" value="Lhr-like_DEAD/DEAH_assoc"/>
</dbReference>
<evidence type="ECO:0000256" key="4">
    <source>
        <dbReference type="ARBA" id="ARBA00022806"/>
    </source>
</evidence>
<evidence type="ECO:0000256" key="1">
    <source>
        <dbReference type="ARBA" id="ARBA00022741"/>
    </source>
</evidence>
<dbReference type="InterPro" id="IPR003593">
    <property type="entry name" value="AAA+_ATPase"/>
</dbReference>
<evidence type="ECO:0000313" key="11">
    <source>
        <dbReference type="EMBL" id="BDR53159.1"/>
    </source>
</evidence>
<dbReference type="Pfam" id="PF23234">
    <property type="entry name" value="WHD_4th_Lhr"/>
    <property type="match status" value="1"/>
</dbReference>
<dbReference type="InterPro" id="IPR027417">
    <property type="entry name" value="P-loop_NTPase"/>
</dbReference>
<dbReference type="InterPro" id="IPR014001">
    <property type="entry name" value="Helicase_ATP-bd"/>
</dbReference>
<dbReference type="Pfam" id="PF19306">
    <property type="entry name" value="WHD_Lhr"/>
    <property type="match status" value="1"/>
</dbReference>
<keyword evidence="7" id="KW-0234">DNA repair</keyword>
<dbReference type="GO" id="GO:0004386">
    <property type="term" value="F:helicase activity"/>
    <property type="evidence" value="ECO:0007669"/>
    <property type="project" value="UniProtKB-KW"/>
</dbReference>
<proteinExistence type="predicted"/>
<gene>
    <name evidence="11" type="primary">lhr</name>
    <name evidence="11" type="ORF">KIM372_10660</name>
</gene>
<feature type="domain" description="Helicase ATP-binding" evidence="9">
    <location>
        <begin position="41"/>
        <end position="253"/>
    </location>
</feature>
<dbReference type="NCBIfam" id="NF007284">
    <property type="entry name" value="PRK09751.1"/>
    <property type="match status" value="1"/>
</dbReference>
<keyword evidence="6" id="KW-0238">DNA-binding</keyword>
<dbReference type="Pfam" id="PF00270">
    <property type="entry name" value="DEAD"/>
    <property type="match status" value="1"/>
</dbReference>
<dbReference type="InterPro" id="IPR045628">
    <property type="entry name" value="Lhr_WH_dom"/>
</dbReference>
<dbReference type="Gene3D" id="3.40.50.300">
    <property type="entry name" value="P-loop containing nucleotide triphosphate hydrolases"/>
    <property type="match status" value="2"/>
</dbReference>
<evidence type="ECO:0000256" key="2">
    <source>
        <dbReference type="ARBA" id="ARBA00022763"/>
    </source>
</evidence>
<dbReference type="Proteomes" id="UP001321766">
    <property type="component" value="Chromosome"/>
</dbReference>
<keyword evidence="4 11" id="KW-0347">Helicase</keyword>
<dbReference type="EMBL" id="AP026798">
    <property type="protein sequence ID" value="BDR53159.1"/>
    <property type="molecule type" value="Genomic_DNA"/>
</dbReference>
<keyword evidence="1" id="KW-0547">Nucleotide-binding</keyword>
<evidence type="ECO:0000256" key="5">
    <source>
        <dbReference type="ARBA" id="ARBA00022840"/>
    </source>
</evidence>
<dbReference type="Pfam" id="PF23236">
    <property type="entry name" value="WHD_2nd_Lhr"/>
    <property type="match status" value="1"/>
</dbReference>
<dbReference type="SMART" id="SM00487">
    <property type="entry name" value="DEXDc"/>
    <property type="match status" value="1"/>
</dbReference>
<dbReference type="InterPro" id="IPR011545">
    <property type="entry name" value="DEAD/DEAH_box_helicase_dom"/>
</dbReference>
<dbReference type="PANTHER" id="PTHR47962">
    <property type="entry name" value="ATP-DEPENDENT HELICASE LHR-RELATED-RELATED"/>
    <property type="match status" value="1"/>
</dbReference>
<dbReference type="InterPro" id="IPR052511">
    <property type="entry name" value="ATP-dep_Helicase"/>
</dbReference>
<evidence type="ECO:0000256" key="3">
    <source>
        <dbReference type="ARBA" id="ARBA00022801"/>
    </source>
</evidence>
<keyword evidence="5" id="KW-0067">ATP-binding</keyword>
<organism evidence="11 12">
    <name type="scientific">Bombiscardovia nodaiensis</name>
    <dbReference type="NCBI Taxonomy" id="2932181"/>
    <lineage>
        <taxon>Bacteria</taxon>
        <taxon>Bacillati</taxon>
        <taxon>Actinomycetota</taxon>
        <taxon>Actinomycetes</taxon>
        <taxon>Bifidobacteriales</taxon>
        <taxon>Bifidobacteriaceae</taxon>
        <taxon>Bombiscardovia</taxon>
    </lineage>
</organism>
<keyword evidence="12" id="KW-1185">Reference proteome</keyword>
<sequence>MSQKRETIEGPGEPMSGFSAQTRSWFLRELGQPTPAQAAAWPSIQSGQHTLLVAPTGSGKTLAAFLWAIDKLMSGADRGPELQDQADRSSKRQKGKIAASRKAVKVLYISPLKALGTDVAKNLQAPLEGITQVYQAQGLQVPQVSLAVRSGDTDARGRRAIAAHPPDILVTTPESLYLMLTSKVRSMLSGVQTVIVDEIHAIAGSKRGAHLALSLERLDQLLPAPAQRIGLSATVQPLQTIASFLGGRAPVTVVHPPSSKVLDLQVVEPLADMSDLSNAAAEPAPEGTQQAQSGSIWPAVEASIYQAVESHRTTLVFVNSRGLAEKLTARLNELYRSQHLLSSEGSQADDHVHYASATGSTSQRVTSGPEHIAMAHHGSVSKERRKQIEEDLKSGDLRCVVATSSLELGIDMGAIDLVIQVAPPLSVASGLQRVGRAGHRVSAQSHALLYPLNRREILQCAASTQAMLTGRIEETNIPRNPLDILAQQTVAAVSMDEWRAEDWFQLVRRAAPFLDLDRDVFESVLDMLAGTYSSDDFRLFRPLLVWDRQAGVLTSRPGAQRVAVTSGGTIADRGSYSVVLPQEDSSRSPRRVGELDEEMVYESRVGDIITLGTTSWRIQQITNDRVIVQPAPGRSARLPFWHGEALGRDAAFGRQLGALARQLQDGLKPAIAEGSSGRAHFTGEVCKRLQKVGLDANSIQNLAALCAEQLAATTVVPNDRELVLERYQDEEGDWRIILHSPYGRRVHEPWALAISARLKQQRGYDGSVYAADDGIVVRLPQEDGNLPVVDVFAFEPEELMTVVREQVTTSALFAGRFRQVAARSLFMPRAQPGHRVPLWQQRLRASQLLQAAQKEGNFPLLAETMRECLEDVYDLPALSQLMSQLEAGTVQLLSVTTTTPSPFASTLLFGYVGAYMYLYDLPQAEQSAAVLSLDSNLLSKLLGQPSTQALASPQLVRQLEDELQYLLPGRRKRGEEGVADLLRLLGPLTADELADRLQEEPSSEPDQLGEQGESVSQHSRAVAGYLAHLRGQHRARPVLRGQTELWANPADEQRLLALGGAGGTAPTGIAEDEGRQQALADLIMTYAASHGPMSESTLAQRFAVSSAQLHVCLDQLEASHRLMSGHFSDAAQTDQHVHEEPRTLQWLHPKVFARLRSRALTKARQAAKPLPPATYVQWLLRHQGVVPAERAIYRGVDGLLDLLALFEGLYLPADAWESSVLPARMPDYQPGWLDQLLASGQVVWVGRRQPDQQVGHIAFYLADSPLLSLVQQADHPAGPRVDNEENGETEERLETGLRDVLKSGAAFHTRQLLALMRTQADEFGAGSDGPSEDQLAEGIWQMVWKGELTASSFSPIRRLTAKVATGPTSLHRSPARMRSRATWGRRAYATNFGAAREPVAVAPGSAQAQAATQGLWFLLAPLQAAPAAQESADQVQTHQALEAARLSLERDGIIVPMLMSQEELPLNFAQLYPVFQSMEQAGQLLRGAFVEGLGGMQFASRATVSQLRSLAAGGQEGAQAVSVAGQAAVVVDSRDPANPYGASLPWPPVGDELALKPSRRSGSLLGLVGGQPVLYAALSGHHLVTFEGVQADQLTAACKALAAWLRARGVHPAYFKDGNSKTWRAGSPESQAMETAGFTLGPQGMKLY</sequence>
<accession>A0ABN6SAQ5</accession>
<dbReference type="SUPFAM" id="SSF52540">
    <property type="entry name" value="P-loop containing nucleoside triphosphate hydrolases"/>
    <property type="match status" value="1"/>
</dbReference>
<evidence type="ECO:0000313" key="12">
    <source>
        <dbReference type="Proteomes" id="UP001321766"/>
    </source>
</evidence>
<evidence type="ECO:0000259" key="9">
    <source>
        <dbReference type="PROSITE" id="PS51192"/>
    </source>
</evidence>
<dbReference type="SMART" id="SM00490">
    <property type="entry name" value="HELICc"/>
    <property type="match status" value="1"/>
</dbReference>
<keyword evidence="2" id="KW-0227">DNA damage</keyword>
<feature type="domain" description="Helicase C-terminal" evidence="10">
    <location>
        <begin position="303"/>
        <end position="483"/>
    </location>
</feature>
<dbReference type="InterPro" id="IPR055369">
    <property type="entry name" value="WH2_Lhr"/>
</dbReference>
<name>A0ABN6SAQ5_9BIFI</name>
<protein>
    <submittedName>
        <fullName evidence="11">ATP-dependent helicase</fullName>
    </submittedName>
</protein>
<keyword evidence="8" id="KW-0413">Isomerase</keyword>
<dbReference type="PROSITE" id="PS51192">
    <property type="entry name" value="HELICASE_ATP_BIND_1"/>
    <property type="match status" value="1"/>
</dbReference>
<dbReference type="Pfam" id="PF08494">
    <property type="entry name" value="DEAD_assoc"/>
    <property type="match status" value="1"/>
</dbReference>
<dbReference type="PROSITE" id="PS51194">
    <property type="entry name" value="HELICASE_CTER"/>
    <property type="match status" value="1"/>
</dbReference>
<evidence type="ECO:0000256" key="8">
    <source>
        <dbReference type="ARBA" id="ARBA00023235"/>
    </source>
</evidence>
<keyword evidence="3" id="KW-0378">Hydrolase</keyword>
<evidence type="ECO:0000256" key="7">
    <source>
        <dbReference type="ARBA" id="ARBA00023204"/>
    </source>
</evidence>
<dbReference type="Pfam" id="PF23235">
    <property type="entry name" value="WHD_3rd_Lhr"/>
    <property type="match status" value="1"/>
</dbReference>
<evidence type="ECO:0000259" key="10">
    <source>
        <dbReference type="PROSITE" id="PS51194"/>
    </source>
</evidence>
<reference evidence="11 12" key="1">
    <citation type="journal article" date="2023" name="Microbiol. Spectr.">
        <title>Symbiosis of Carpenter Bees with Uncharacterized Lactic Acid Bacteria Showing NAD Auxotrophy.</title>
        <authorList>
            <person name="Kawasaki S."/>
            <person name="Ozawa K."/>
            <person name="Mori T."/>
            <person name="Yamamoto A."/>
            <person name="Ito M."/>
            <person name="Ohkuma M."/>
            <person name="Sakamoto M."/>
            <person name="Matsutani M."/>
        </authorList>
    </citation>
    <scope>NUCLEOTIDE SEQUENCE [LARGE SCALE GENOMIC DNA]</scope>
    <source>
        <strain evidence="11 12">Kim37-2</strain>
    </source>
</reference>
<dbReference type="CDD" id="cd18796">
    <property type="entry name" value="SF2_C_LHR"/>
    <property type="match status" value="1"/>
</dbReference>